<dbReference type="CDD" id="cd22997">
    <property type="entry name" value="GT_LH"/>
    <property type="match status" value="1"/>
</dbReference>
<sequence>MDAYASIGSTDTPLYSINAQANQSLVRRLGRAVEAESLKQTIVFGAGKRFAPNQVHTVASYPIPESPLLEDLSGPNTDTIMGSNKYTTLRQRYPESGYIIGPAGDMRKMFRRADQSIFNAMLDEQEFQREVMRRRHRSQSDKIKGIAKSPRMTYNKGTLVDDPLNPRFTHKPAEAKASKPDEFGIGLDYFLELGQQNVNAEEDARWIEYNRDIVEHITNRHIFDCLCRAQGPLTAGWDEVPLYTNLCSDQIPVMIHHNGDKAAKEYARPQLWLQSRAGRLMADVLASDRSDDDLEQTCKAGRAFAEDSFLA</sequence>
<dbReference type="Proteomes" id="UP000309340">
    <property type="component" value="Unassembled WGS sequence"/>
</dbReference>
<dbReference type="EMBL" id="NAJQ01000607">
    <property type="protein sequence ID" value="TKA66940.1"/>
    <property type="molecule type" value="Genomic_DNA"/>
</dbReference>
<accession>A0A4U0WTM1</accession>
<gene>
    <name evidence="1" type="ORF">B0A55_10722</name>
</gene>
<comment type="caution">
    <text evidence="1">The sequence shown here is derived from an EMBL/GenBank/DDBJ whole genome shotgun (WGS) entry which is preliminary data.</text>
</comment>
<reference evidence="1 2" key="1">
    <citation type="submission" date="2017-03" db="EMBL/GenBank/DDBJ databases">
        <title>Genomes of endolithic fungi from Antarctica.</title>
        <authorList>
            <person name="Coleine C."/>
            <person name="Masonjones S."/>
            <person name="Stajich J.E."/>
        </authorList>
    </citation>
    <scope>NUCLEOTIDE SEQUENCE [LARGE SCALE GENOMIC DNA]</scope>
    <source>
        <strain evidence="1 2">CCFEE 5184</strain>
    </source>
</reference>
<name>A0A4U0WTM1_9PEZI</name>
<evidence type="ECO:0000313" key="1">
    <source>
        <dbReference type="EMBL" id="TKA66940.1"/>
    </source>
</evidence>
<evidence type="ECO:0000313" key="2">
    <source>
        <dbReference type="Proteomes" id="UP000309340"/>
    </source>
</evidence>
<proteinExistence type="predicted"/>
<organism evidence="1 2">
    <name type="scientific">Friedmanniomyces simplex</name>
    <dbReference type="NCBI Taxonomy" id="329884"/>
    <lineage>
        <taxon>Eukaryota</taxon>
        <taxon>Fungi</taxon>
        <taxon>Dikarya</taxon>
        <taxon>Ascomycota</taxon>
        <taxon>Pezizomycotina</taxon>
        <taxon>Dothideomycetes</taxon>
        <taxon>Dothideomycetidae</taxon>
        <taxon>Mycosphaerellales</taxon>
        <taxon>Teratosphaeriaceae</taxon>
        <taxon>Friedmanniomyces</taxon>
    </lineage>
</organism>
<dbReference type="AlphaFoldDB" id="A0A4U0WTM1"/>
<dbReference type="STRING" id="329884.A0A4U0WTM1"/>
<keyword evidence="2" id="KW-1185">Reference proteome</keyword>
<protein>
    <submittedName>
        <fullName evidence="1">Uncharacterized protein</fullName>
    </submittedName>
</protein>
<dbReference type="OrthoDB" id="422736at2759"/>